<reference evidence="2" key="1">
    <citation type="submission" date="2024-02" db="EMBL/GenBank/DDBJ databases">
        <authorList>
            <consortium name="ELIXIR-Norway"/>
            <consortium name="Elixir Norway"/>
        </authorList>
    </citation>
    <scope>NUCLEOTIDE SEQUENCE</scope>
</reference>
<dbReference type="Proteomes" id="UP001497444">
    <property type="component" value="Chromosome 11"/>
</dbReference>
<accession>A0ABP0VWC4</accession>
<evidence type="ECO:0000313" key="3">
    <source>
        <dbReference type="Proteomes" id="UP001497444"/>
    </source>
</evidence>
<proteinExistence type="predicted"/>
<keyword evidence="3" id="KW-1185">Reference proteome</keyword>
<feature type="compositionally biased region" description="Polar residues" evidence="1">
    <location>
        <begin position="1"/>
        <end position="12"/>
    </location>
</feature>
<evidence type="ECO:0000313" key="2">
    <source>
        <dbReference type="EMBL" id="CAK9258226.1"/>
    </source>
</evidence>
<gene>
    <name evidence="2" type="ORF">CSSPJE1EN1_LOCUS3704</name>
</gene>
<name>A0ABP0VWC4_9BRYO</name>
<dbReference type="EMBL" id="OZ020106">
    <property type="protein sequence ID" value="CAK9258226.1"/>
    <property type="molecule type" value="Genomic_DNA"/>
</dbReference>
<organism evidence="2 3">
    <name type="scientific">Sphagnum jensenii</name>
    <dbReference type="NCBI Taxonomy" id="128206"/>
    <lineage>
        <taxon>Eukaryota</taxon>
        <taxon>Viridiplantae</taxon>
        <taxon>Streptophyta</taxon>
        <taxon>Embryophyta</taxon>
        <taxon>Bryophyta</taxon>
        <taxon>Sphagnophytina</taxon>
        <taxon>Sphagnopsida</taxon>
        <taxon>Sphagnales</taxon>
        <taxon>Sphagnaceae</taxon>
        <taxon>Sphagnum</taxon>
    </lineage>
</organism>
<evidence type="ECO:0000256" key="1">
    <source>
        <dbReference type="SAM" id="MobiDB-lite"/>
    </source>
</evidence>
<feature type="compositionally biased region" description="Basic and acidic residues" evidence="1">
    <location>
        <begin position="13"/>
        <end position="22"/>
    </location>
</feature>
<sequence>MTSKRSSMPSSRNPERGFRASEVEQVLGELGETPFEPLKEEKEEGVAEASMEHQVATLNNTLINFFKGGLGHLEDRCWKKSKDGKSNSGAANFLEVLLNDEAATAQQLDRFCENENVFSYTRLPRRRLPVELPPAGVGPSTEVVEDGTILNRENSIRSKILSHFIKGKISLTPMETVMMIPGELEQLENLVKVARRKKDAELESTQVSMVSAAPTLRRICVSKTHRSKTLHLSVEINNCLIKGLVTTRNLPFCNCRMQLVFSCMRHMQLQIRLVA</sequence>
<feature type="region of interest" description="Disordered" evidence="1">
    <location>
        <begin position="1"/>
        <end position="35"/>
    </location>
</feature>
<protein>
    <submittedName>
        <fullName evidence="2">Uncharacterized protein</fullName>
    </submittedName>
</protein>